<evidence type="ECO:0000313" key="2">
    <source>
        <dbReference type="EMBL" id="MCM0618730.1"/>
    </source>
</evidence>
<proteinExistence type="predicted"/>
<name>A0A9X2IEL2_9ACTN</name>
<sequence>MPLSPPDVPLAAGDLGGDGGGLPSCPSAATTAALRRAVYDLATGERRRRPPARLHVGLPGGRVRVLAADRTDLDAALRTDLLVTLLLAAWQDLGARPLVWLTRTGPLDLQDADAAWLSAARAAAAELGSGLVFVVVTRSGWWDPRSGTTRRWKRMRRR</sequence>
<protein>
    <submittedName>
        <fullName evidence="2">Uncharacterized protein</fullName>
    </submittedName>
</protein>
<comment type="caution">
    <text evidence="2">The sequence shown here is derived from an EMBL/GenBank/DDBJ whole genome shotgun (WGS) entry which is preliminary data.</text>
</comment>
<keyword evidence="3" id="KW-1185">Reference proteome</keyword>
<reference evidence="2" key="1">
    <citation type="submission" date="2022-05" db="EMBL/GenBank/DDBJ databases">
        <authorList>
            <person name="Tuo L."/>
        </authorList>
    </citation>
    <scope>NUCLEOTIDE SEQUENCE</scope>
    <source>
        <strain evidence="2">BSK12Z-4</strain>
    </source>
</reference>
<dbReference type="EMBL" id="JAMOIL010000001">
    <property type="protein sequence ID" value="MCM0618730.1"/>
    <property type="molecule type" value="Genomic_DNA"/>
</dbReference>
<evidence type="ECO:0000256" key="1">
    <source>
        <dbReference type="SAM" id="MobiDB-lite"/>
    </source>
</evidence>
<dbReference type="Proteomes" id="UP001139485">
    <property type="component" value="Unassembled WGS sequence"/>
</dbReference>
<gene>
    <name evidence="2" type="ORF">M8330_00310</name>
</gene>
<accession>A0A9X2IEL2</accession>
<organism evidence="2 3">
    <name type="scientific">Nocardioides bruguierae</name>
    <dbReference type="NCBI Taxonomy" id="2945102"/>
    <lineage>
        <taxon>Bacteria</taxon>
        <taxon>Bacillati</taxon>
        <taxon>Actinomycetota</taxon>
        <taxon>Actinomycetes</taxon>
        <taxon>Propionibacteriales</taxon>
        <taxon>Nocardioidaceae</taxon>
        <taxon>Nocardioides</taxon>
    </lineage>
</organism>
<dbReference type="AlphaFoldDB" id="A0A9X2IEL2"/>
<evidence type="ECO:0000313" key="3">
    <source>
        <dbReference type="Proteomes" id="UP001139485"/>
    </source>
</evidence>
<feature type="region of interest" description="Disordered" evidence="1">
    <location>
        <begin position="1"/>
        <end position="21"/>
    </location>
</feature>
<dbReference type="RefSeq" id="WP_250825701.1">
    <property type="nucleotide sequence ID" value="NZ_JAMOIL010000001.1"/>
</dbReference>